<proteinExistence type="predicted"/>
<organism evidence="1">
    <name type="scientific">Corynebacterium glutamicum (strain R)</name>
    <dbReference type="NCBI Taxonomy" id="340322"/>
    <lineage>
        <taxon>Bacteria</taxon>
        <taxon>Bacillati</taxon>
        <taxon>Actinomycetota</taxon>
        <taxon>Actinomycetes</taxon>
        <taxon>Mycobacteriales</taxon>
        <taxon>Corynebacteriaceae</taxon>
        <taxon>Corynebacterium</taxon>
    </lineage>
</organism>
<dbReference type="EMBL" id="AP009044">
    <property type="protein sequence ID" value="BAF53392.1"/>
    <property type="molecule type" value="Genomic_DNA"/>
</dbReference>
<reference evidence="1" key="1">
    <citation type="journal article" date="2007" name="Microbiology">
        <title>Comparative analysis of the Corynebacterium glutamicum group and complete genome sequence of strain R.</title>
        <authorList>
            <person name="Yukawa H."/>
            <person name="Omumasaba C.A."/>
            <person name="Nonaka H."/>
            <person name="Kos P."/>
            <person name="Okai N."/>
            <person name="Suzuki N."/>
            <person name="Suda M."/>
            <person name="Tsuge Y."/>
            <person name="Watanabe J."/>
            <person name="Ikeda Y."/>
            <person name="Vertes A.A."/>
            <person name="Inui M."/>
        </authorList>
    </citation>
    <scope>NUCLEOTIDE SEQUENCE</scope>
    <source>
        <strain evidence="1">R</strain>
    </source>
</reference>
<dbReference type="KEGG" id="cgt:cgR_0428"/>
<name>A0AB72V870_CORGB</name>
<sequence length="34" mass="3431">MADFGVSVAQEGDLYYVAIVQKETSGGTGPIIGG</sequence>
<dbReference type="Proteomes" id="UP000006698">
    <property type="component" value="Chromosome"/>
</dbReference>
<evidence type="ECO:0000313" key="1">
    <source>
        <dbReference type="EMBL" id="BAF53392.1"/>
    </source>
</evidence>
<dbReference type="AlphaFoldDB" id="A0AB72V870"/>
<protein>
    <submittedName>
        <fullName evidence="1">Uncharacterized protein</fullName>
    </submittedName>
</protein>
<gene>
    <name evidence="1" type="ordered locus">cgR_0428</name>
</gene>
<accession>A0AB72V870</accession>